<organism evidence="8 9">
    <name type="scientific">Luteimonas granuli</name>
    <dbReference type="NCBI Taxonomy" id="1176533"/>
    <lineage>
        <taxon>Bacteria</taxon>
        <taxon>Pseudomonadati</taxon>
        <taxon>Pseudomonadota</taxon>
        <taxon>Gammaproteobacteria</taxon>
        <taxon>Lysobacterales</taxon>
        <taxon>Lysobacteraceae</taxon>
        <taxon>Luteimonas</taxon>
    </lineage>
</organism>
<dbReference type="InterPro" id="IPR036388">
    <property type="entry name" value="WH-like_DNA-bd_sf"/>
</dbReference>
<name>A0A518N623_9GAMM</name>
<dbReference type="GO" id="GO:0006352">
    <property type="term" value="P:DNA-templated transcription initiation"/>
    <property type="evidence" value="ECO:0007669"/>
    <property type="project" value="InterPro"/>
</dbReference>
<dbReference type="OrthoDB" id="9780326at2"/>
<dbReference type="EMBL" id="CP042218">
    <property type="protein sequence ID" value="QDW67353.1"/>
    <property type="molecule type" value="Genomic_DNA"/>
</dbReference>
<accession>A0A518N623</accession>
<dbReference type="SUPFAM" id="SSF88946">
    <property type="entry name" value="Sigma2 domain of RNA polymerase sigma factors"/>
    <property type="match status" value="1"/>
</dbReference>
<dbReference type="Gene3D" id="1.10.1740.10">
    <property type="match status" value="1"/>
</dbReference>
<evidence type="ECO:0000313" key="9">
    <source>
        <dbReference type="Proteomes" id="UP000316584"/>
    </source>
</evidence>
<keyword evidence="9" id="KW-1185">Reference proteome</keyword>
<dbReference type="KEGG" id="lug:FPZ22_11050"/>
<dbReference type="InterPro" id="IPR013325">
    <property type="entry name" value="RNA_pol_sigma_r2"/>
</dbReference>
<dbReference type="Gene3D" id="1.10.10.10">
    <property type="entry name" value="Winged helix-like DNA-binding domain superfamily/Winged helix DNA-binding domain"/>
    <property type="match status" value="1"/>
</dbReference>
<evidence type="ECO:0000256" key="2">
    <source>
        <dbReference type="ARBA" id="ARBA00023015"/>
    </source>
</evidence>
<dbReference type="InterPro" id="IPR014284">
    <property type="entry name" value="RNA_pol_sigma-70_dom"/>
</dbReference>
<feature type="region of interest" description="Disordered" evidence="5">
    <location>
        <begin position="1"/>
        <end position="31"/>
    </location>
</feature>
<dbReference type="InterPro" id="IPR013249">
    <property type="entry name" value="RNA_pol_sigma70_r4_t2"/>
</dbReference>
<evidence type="ECO:0000256" key="1">
    <source>
        <dbReference type="ARBA" id="ARBA00010641"/>
    </source>
</evidence>
<evidence type="ECO:0000256" key="4">
    <source>
        <dbReference type="ARBA" id="ARBA00023163"/>
    </source>
</evidence>
<protein>
    <submittedName>
        <fullName evidence="8">Sigma-70 family RNA polymerase sigma factor</fullName>
    </submittedName>
</protein>
<evidence type="ECO:0000259" key="6">
    <source>
        <dbReference type="Pfam" id="PF04542"/>
    </source>
</evidence>
<feature type="domain" description="RNA polymerase sigma factor 70 region 4 type 2" evidence="7">
    <location>
        <begin position="132"/>
        <end position="179"/>
    </location>
</feature>
<dbReference type="InterPro" id="IPR007627">
    <property type="entry name" value="RNA_pol_sigma70_r2"/>
</dbReference>
<dbReference type="PANTHER" id="PTHR43133:SF45">
    <property type="entry name" value="RNA POLYMERASE ECF-TYPE SIGMA FACTOR"/>
    <property type="match status" value="1"/>
</dbReference>
<comment type="similarity">
    <text evidence="1">Belongs to the sigma-70 factor family. ECF subfamily.</text>
</comment>
<keyword evidence="3" id="KW-0731">Sigma factor</keyword>
<dbReference type="PANTHER" id="PTHR43133">
    <property type="entry name" value="RNA POLYMERASE ECF-TYPE SIGMA FACTO"/>
    <property type="match status" value="1"/>
</dbReference>
<dbReference type="InterPro" id="IPR039425">
    <property type="entry name" value="RNA_pol_sigma-70-like"/>
</dbReference>
<dbReference type="GO" id="GO:0003677">
    <property type="term" value="F:DNA binding"/>
    <property type="evidence" value="ECO:0007669"/>
    <property type="project" value="InterPro"/>
</dbReference>
<dbReference type="Pfam" id="PF08281">
    <property type="entry name" value="Sigma70_r4_2"/>
    <property type="match status" value="1"/>
</dbReference>
<evidence type="ECO:0000256" key="3">
    <source>
        <dbReference type="ARBA" id="ARBA00023082"/>
    </source>
</evidence>
<proteinExistence type="inferred from homology"/>
<feature type="domain" description="RNA polymerase sigma-70 region 2" evidence="6">
    <location>
        <begin position="42"/>
        <end position="108"/>
    </location>
</feature>
<keyword evidence="2" id="KW-0805">Transcription regulation</keyword>
<evidence type="ECO:0000256" key="5">
    <source>
        <dbReference type="SAM" id="MobiDB-lite"/>
    </source>
</evidence>
<gene>
    <name evidence="8" type="ORF">FPZ22_11050</name>
</gene>
<evidence type="ECO:0000313" key="8">
    <source>
        <dbReference type="EMBL" id="QDW67353.1"/>
    </source>
</evidence>
<dbReference type="SUPFAM" id="SSF88659">
    <property type="entry name" value="Sigma3 and sigma4 domains of RNA polymerase sigma factors"/>
    <property type="match status" value="1"/>
</dbReference>
<dbReference type="InterPro" id="IPR013324">
    <property type="entry name" value="RNA_pol_sigma_r3/r4-like"/>
</dbReference>
<sequence length="188" mass="21366">MIDAGRATRPAENFRCPLQPTSWDASGGQKRDMENGAAFTAMVQENRGALVRLARRYAGPDDWQDLLQEMQLQLWRSFDSFDGRAQRSTWLYRVALNTALGHVRKPRRLHSPLDEVPEQGDSGDTEDAIGVLDRFLAMLDPVQRSVLMLDLEGLPREQVADVLGLSVNAVAVRMTRLRRLFEQRFLED</sequence>
<dbReference type="GO" id="GO:0016987">
    <property type="term" value="F:sigma factor activity"/>
    <property type="evidence" value="ECO:0007669"/>
    <property type="project" value="UniProtKB-KW"/>
</dbReference>
<evidence type="ECO:0000259" key="7">
    <source>
        <dbReference type="Pfam" id="PF08281"/>
    </source>
</evidence>
<dbReference type="Proteomes" id="UP000316584">
    <property type="component" value="Chromosome"/>
</dbReference>
<dbReference type="AlphaFoldDB" id="A0A518N623"/>
<dbReference type="NCBIfam" id="TIGR02937">
    <property type="entry name" value="sigma70-ECF"/>
    <property type="match status" value="1"/>
</dbReference>
<keyword evidence="4" id="KW-0804">Transcription</keyword>
<dbReference type="Pfam" id="PF04542">
    <property type="entry name" value="Sigma70_r2"/>
    <property type="match status" value="1"/>
</dbReference>
<reference evidence="8 9" key="1">
    <citation type="submission" date="2019-07" db="EMBL/GenBank/DDBJ databases">
        <title>Full genome sequence of Luteimonas sp. Gr-4.</title>
        <authorList>
            <person name="Im W.-T."/>
        </authorList>
    </citation>
    <scope>NUCLEOTIDE SEQUENCE [LARGE SCALE GENOMIC DNA]</scope>
    <source>
        <strain evidence="8 9">Gr-4</strain>
    </source>
</reference>